<proteinExistence type="predicted"/>
<name>A0A8S5MDH0_9CAUD</name>
<dbReference type="EMBL" id="BK014883">
    <property type="protein sequence ID" value="DAD80385.1"/>
    <property type="molecule type" value="Genomic_DNA"/>
</dbReference>
<evidence type="ECO:0000313" key="1">
    <source>
        <dbReference type="EMBL" id="DAD80385.1"/>
    </source>
</evidence>
<sequence length="44" mass="5222">MFTLLIFYISAVLIILAAGLENIQLLYMALPLYIYCLWRFTTYE</sequence>
<protein>
    <submittedName>
        <fullName evidence="1">Uncharacterized protein</fullName>
    </submittedName>
</protein>
<reference evidence="1" key="1">
    <citation type="journal article" date="2021" name="Proc. Natl. Acad. Sci. U.S.A.">
        <title>A Catalog of Tens of Thousands of Viruses from Human Metagenomes Reveals Hidden Associations with Chronic Diseases.</title>
        <authorList>
            <person name="Tisza M.J."/>
            <person name="Buck C.B."/>
        </authorList>
    </citation>
    <scope>NUCLEOTIDE SEQUENCE</scope>
    <source>
        <strain evidence="1">CtX581</strain>
    </source>
</reference>
<organism evidence="1">
    <name type="scientific">Siphoviridae sp. ctX581</name>
    <dbReference type="NCBI Taxonomy" id="2826365"/>
    <lineage>
        <taxon>Viruses</taxon>
        <taxon>Duplodnaviria</taxon>
        <taxon>Heunggongvirae</taxon>
        <taxon>Uroviricota</taxon>
        <taxon>Caudoviricetes</taxon>
    </lineage>
</organism>
<accession>A0A8S5MDH0</accession>